<protein>
    <submittedName>
        <fullName evidence="1">Uncharacterized protein</fullName>
    </submittedName>
</protein>
<dbReference type="EMBL" id="JANBPW010001938">
    <property type="protein sequence ID" value="KAJ1942544.1"/>
    <property type="molecule type" value="Genomic_DNA"/>
</dbReference>
<evidence type="ECO:0000313" key="2">
    <source>
        <dbReference type="Proteomes" id="UP001150603"/>
    </source>
</evidence>
<dbReference type="Proteomes" id="UP001150603">
    <property type="component" value="Unassembled WGS sequence"/>
</dbReference>
<accession>A0ACC1J996</accession>
<reference evidence="1" key="1">
    <citation type="submission" date="2022-07" db="EMBL/GenBank/DDBJ databases">
        <title>Phylogenomic reconstructions and comparative analyses of Kickxellomycotina fungi.</title>
        <authorList>
            <person name="Reynolds N.K."/>
            <person name="Stajich J.E."/>
            <person name="Barry K."/>
            <person name="Grigoriev I.V."/>
            <person name="Crous P."/>
            <person name="Smith M.E."/>
        </authorList>
    </citation>
    <scope>NUCLEOTIDE SEQUENCE</scope>
    <source>
        <strain evidence="1">NRRL 5244</strain>
    </source>
</reference>
<feature type="non-terminal residue" evidence="1">
    <location>
        <position position="189"/>
    </location>
</feature>
<name>A0ACC1J996_9FUNG</name>
<sequence length="189" mass="20480">MFGSGRKKPSAESPSRPPDQRANYLFTTLYGRRSAQSTASTTPTTTDSASDRSAARRHRPFLPSTLRRAVGAQPTVELVKPSPDVELTRATDIVRPVLGKQGLLSDDLASLRSLKLTQSHPSFTPAQPADSGSDGGVHGSVRSDMVPRQNNGSDIASENDDTYFNDEKDIPFRSNAVEIAMQDDKHELA</sequence>
<proteinExistence type="predicted"/>
<keyword evidence="2" id="KW-1185">Reference proteome</keyword>
<organism evidence="1 2">
    <name type="scientific">Linderina macrospora</name>
    <dbReference type="NCBI Taxonomy" id="4868"/>
    <lineage>
        <taxon>Eukaryota</taxon>
        <taxon>Fungi</taxon>
        <taxon>Fungi incertae sedis</taxon>
        <taxon>Zoopagomycota</taxon>
        <taxon>Kickxellomycotina</taxon>
        <taxon>Kickxellomycetes</taxon>
        <taxon>Kickxellales</taxon>
        <taxon>Kickxellaceae</taxon>
        <taxon>Linderina</taxon>
    </lineage>
</organism>
<gene>
    <name evidence="1" type="ORF">FBU59_003167</name>
</gene>
<comment type="caution">
    <text evidence="1">The sequence shown here is derived from an EMBL/GenBank/DDBJ whole genome shotgun (WGS) entry which is preliminary data.</text>
</comment>
<evidence type="ECO:0000313" key="1">
    <source>
        <dbReference type="EMBL" id="KAJ1942544.1"/>
    </source>
</evidence>